<organism evidence="2">
    <name type="scientific">hydrothermal vent metagenome</name>
    <dbReference type="NCBI Taxonomy" id="652676"/>
    <lineage>
        <taxon>unclassified sequences</taxon>
        <taxon>metagenomes</taxon>
        <taxon>ecological metagenomes</taxon>
    </lineage>
</organism>
<sequence length="38" mass="4242">MVDRYKQLKYNTKDVLTLLTAIPIVITIAVLIVSQVPA</sequence>
<name>A0A3B1ACI3_9ZZZZ</name>
<proteinExistence type="predicted"/>
<gene>
    <name evidence="2" type="ORF">MNBD_GAMMA17-968</name>
</gene>
<keyword evidence="1" id="KW-0812">Transmembrane</keyword>
<reference evidence="2" key="1">
    <citation type="submission" date="2018-06" db="EMBL/GenBank/DDBJ databases">
        <authorList>
            <person name="Zhirakovskaya E."/>
        </authorList>
    </citation>
    <scope>NUCLEOTIDE SEQUENCE</scope>
</reference>
<feature type="transmembrane region" description="Helical" evidence="1">
    <location>
        <begin position="15"/>
        <end position="36"/>
    </location>
</feature>
<keyword evidence="1" id="KW-0472">Membrane</keyword>
<evidence type="ECO:0000313" key="2">
    <source>
        <dbReference type="EMBL" id="VAW90446.1"/>
    </source>
</evidence>
<dbReference type="AlphaFoldDB" id="A0A3B1ACI3"/>
<accession>A0A3B1ACI3</accession>
<keyword evidence="1" id="KW-1133">Transmembrane helix</keyword>
<protein>
    <submittedName>
        <fullName evidence="2">Uncharacterized protein</fullName>
    </submittedName>
</protein>
<dbReference type="EMBL" id="UOFQ01000191">
    <property type="protein sequence ID" value="VAW90446.1"/>
    <property type="molecule type" value="Genomic_DNA"/>
</dbReference>
<evidence type="ECO:0000256" key="1">
    <source>
        <dbReference type="SAM" id="Phobius"/>
    </source>
</evidence>